<dbReference type="EMBL" id="CAICTM010000460">
    <property type="protein sequence ID" value="CAB9510952.1"/>
    <property type="molecule type" value="Genomic_DNA"/>
</dbReference>
<gene>
    <name evidence="1" type="ORF">SEMRO_461_G147640.1</name>
</gene>
<keyword evidence="2" id="KW-1185">Reference proteome</keyword>
<dbReference type="AlphaFoldDB" id="A0A9N8DYA6"/>
<reference evidence="1" key="1">
    <citation type="submission" date="2020-06" db="EMBL/GenBank/DDBJ databases">
        <authorList>
            <consortium name="Plant Systems Biology data submission"/>
        </authorList>
    </citation>
    <scope>NUCLEOTIDE SEQUENCE</scope>
    <source>
        <strain evidence="1">D6</strain>
    </source>
</reference>
<name>A0A9N8DYA6_9STRA</name>
<accession>A0A9N8DYA6</accession>
<dbReference type="Proteomes" id="UP001153069">
    <property type="component" value="Unassembled WGS sequence"/>
</dbReference>
<protein>
    <submittedName>
        <fullName evidence="1">Uncharacterized protein</fullName>
    </submittedName>
</protein>
<sequence length="111" mass="12263">MSFIEKHNIVHSGSMPSNQICGLWKIWQEERATPSGASLISDMPVPKAHSAHMTLSTTHAASPAQATRKYFAGVNGRPDRSHGNIIRVDTSAFMMFEDIPELVALNRYSHS</sequence>
<evidence type="ECO:0000313" key="2">
    <source>
        <dbReference type="Proteomes" id="UP001153069"/>
    </source>
</evidence>
<organism evidence="1 2">
    <name type="scientific">Seminavis robusta</name>
    <dbReference type="NCBI Taxonomy" id="568900"/>
    <lineage>
        <taxon>Eukaryota</taxon>
        <taxon>Sar</taxon>
        <taxon>Stramenopiles</taxon>
        <taxon>Ochrophyta</taxon>
        <taxon>Bacillariophyta</taxon>
        <taxon>Bacillariophyceae</taxon>
        <taxon>Bacillariophycidae</taxon>
        <taxon>Naviculales</taxon>
        <taxon>Naviculaceae</taxon>
        <taxon>Seminavis</taxon>
    </lineage>
</organism>
<evidence type="ECO:0000313" key="1">
    <source>
        <dbReference type="EMBL" id="CAB9510952.1"/>
    </source>
</evidence>
<proteinExistence type="predicted"/>
<comment type="caution">
    <text evidence="1">The sequence shown here is derived from an EMBL/GenBank/DDBJ whole genome shotgun (WGS) entry which is preliminary data.</text>
</comment>